<protein>
    <recommendedName>
        <fullName evidence="3">TauD/TfdA-like domain-containing protein</fullName>
    </recommendedName>
</protein>
<evidence type="ECO:0000256" key="2">
    <source>
        <dbReference type="SAM" id="MobiDB-lite"/>
    </source>
</evidence>
<dbReference type="EMBL" id="JAADJZ010000008">
    <property type="protein sequence ID" value="KAF2873039.1"/>
    <property type="molecule type" value="Genomic_DNA"/>
</dbReference>
<gene>
    <name evidence="4" type="ORF">BDV95DRAFT_605612</name>
</gene>
<dbReference type="Pfam" id="PF02668">
    <property type="entry name" value="TauD"/>
    <property type="match status" value="1"/>
</dbReference>
<feature type="compositionally biased region" description="Basic and acidic residues" evidence="2">
    <location>
        <begin position="354"/>
        <end position="363"/>
    </location>
</feature>
<accession>A0A7C8MAN7</accession>
<dbReference type="GO" id="GO:0016491">
    <property type="term" value="F:oxidoreductase activity"/>
    <property type="evidence" value="ECO:0007669"/>
    <property type="project" value="UniProtKB-KW"/>
</dbReference>
<dbReference type="AlphaFoldDB" id="A0A7C8MAN7"/>
<evidence type="ECO:0000313" key="5">
    <source>
        <dbReference type="Proteomes" id="UP000481861"/>
    </source>
</evidence>
<feature type="region of interest" description="Disordered" evidence="2">
    <location>
        <begin position="354"/>
        <end position="391"/>
    </location>
</feature>
<dbReference type="Gene3D" id="3.60.130.10">
    <property type="entry name" value="Clavaminate synthase-like"/>
    <property type="match status" value="1"/>
</dbReference>
<evidence type="ECO:0000313" key="4">
    <source>
        <dbReference type="EMBL" id="KAF2873039.1"/>
    </source>
</evidence>
<keyword evidence="5" id="KW-1185">Reference proteome</keyword>
<dbReference type="PANTHER" id="PTHR10696">
    <property type="entry name" value="GAMMA-BUTYROBETAINE HYDROXYLASE-RELATED"/>
    <property type="match status" value="1"/>
</dbReference>
<dbReference type="InterPro" id="IPR042098">
    <property type="entry name" value="TauD-like_sf"/>
</dbReference>
<dbReference type="OrthoDB" id="272271at2759"/>
<feature type="compositionally biased region" description="Basic and acidic residues" evidence="2">
    <location>
        <begin position="378"/>
        <end position="391"/>
    </location>
</feature>
<evidence type="ECO:0000259" key="3">
    <source>
        <dbReference type="Pfam" id="PF02668"/>
    </source>
</evidence>
<name>A0A7C8MAN7_9PLEO</name>
<dbReference type="InterPro" id="IPR050411">
    <property type="entry name" value="AlphaKG_dependent_hydroxylases"/>
</dbReference>
<dbReference type="SUPFAM" id="SSF51197">
    <property type="entry name" value="Clavaminate synthase-like"/>
    <property type="match status" value="1"/>
</dbReference>
<organism evidence="4 5">
    <name type="scientific">Massariosphaeria phaeospora</name>
    <dbReference type="NCBI Taxonomy" id="100035"/>
    <lineage>
        <taxon>Eukaryota</taxon>
        <taxon>Fungi</taxon>
        <taxon>Dikarya</taxon>
        <taxon>Ascomycota</taxon>
        <taxon>Pezizomycotina</taxon>
        <taxon>Dothideomycetes</taxon>
        <taxon>Pleosporomycetidae</taxon>
        <taxon>Pleosporales</taxon>
        <taxon>Pleosporales incertae sedis</taxon>
        <taxon>Massariosphaeria</taxon>
    </lineage>
</organism>
<dbReference type="InterPro" id="IPR003819">
    <property type="entry name" value="TauD/TfdA-like"/>
</dbReference>
<evidence type="ECO:0000256" key="1">
    <source>
        <dbReference type="ARBA" id="ARBA00023002"/>
    </source>
</evidence>
<sequence length="391" mass="43226">MSVSSLSARSSTESMRSNLSTLTAPDSLAPAVTGPMVWKGSMLLPNEYVIQLTGSELEDIRAAIVYFAMKNRKPRNLSAIDKSAFPLRSELAKKLSKASYEVHHGRGVAVVRGLRELRLNDDESTICFVGICSYVCPHRGTDSYANQTLSHVRDATRDPVPYGAENIGLAGSKIPSAMDYHSDRFAGDVLALHVRNDGGATDGGEQYLSSFWTIYNELLESDPGVLETMAAANWPFELKQQDNDPYVEFGPTLFFSKGRPICQLVKAPLVGSPRIPRSSDMPGLSGEQLHAIEAVQDMAKRFGTKLDRQTGDIQFVNNLSIMHARAAYGNNPGPSSRHLLRMFLRDPENEWEKPASFRNKFDDPFVPGRRQDIPVLDTDPRRKISGRDSHG</sequence>
<keyword evidence="1" id="KW-0560">Oxidoreductase</keyword>
<comment type="caution">
    <text evidence="4">The sequence shown here is derived from an EMBL/GenBank/DDBJ whole genome shotgun (WGS) entry which is preliminary data.</text>
</comment>
<feature type="domain" description="TauD/TfdA-like" evidence="3">
    <location>
        <begin position="80"/>
        <end position="342"/>
    </location>
</feature>
<dbReference type="Proteomes" id="UP000481861">
    <property type="component" value="Unassembled WGS sequence"/>
</dbReference>
<dbReference type="PANTHER" id="PTHR10696:SF54">
    <property type="entry name" value="FAMILY OXIDOREDUCTASE, PUTATIVE (AFU_ORTHOLOGUE AFUA_4G13850)-RELATED"/>
    <property type="match status" value="1"/>
</dbReference>
<proteinExistence type="predicted"/>
<reference evidence="4 5" key="1">
    <citation type="submission" date="2020-01" db="EMBL/GenBank/DDBJ databases">
        <authorList>
            <consortium name="DOE Joint Genome Institute"/>
            <person name="Haridas S."/>
            <person name="Albert R."/>
            <person name="Binder M."/>
            <person name="Bloem J."/>
            <person name="Labutti K."/>
            <person name="Salamov A."/>
            <person name="Andreopoulos B."/>
            <person name="Baker S.E."/>
            <person name="Barry K."/>
            <person name="Bills G."/>
            <person name="Bluhm B.H."/>
            <person name="Cannon C."/>
            <person name="Castanera R."/>
            <person name="Culley D.E."/>
            <person name="Daum C."/>
            <person name="Ezra D."/>
            <person name="Gonzalez J.B."/>
            <person name="Henrissat B."/>
            <person name="Kuo A."/>
            <person name="Liang C."/>
            <person name="Lipzen A."/>
            <person name="Lutzoni F."/>
            <person name="Magnuson J."/>
            <person name="Mondo S."/>
            <person name="Nolan M."/>
            <person name="Ohm R."/>
            <person name="Pangilinan J."/>
            <person name="Park H.-J.H."/>
            <person name="Ramirez L."/>
            <person name="Alfaro M."/>
            <person name="Sun H."/>
            <person name="Tritt A."/>
            <person name="Yoshinaga Y."/>
            <person name="Zwiers L.-H.L."/>
            <person name="Turgeon B.G."/>
            <person name="Goodwin S.B."/>
            <person name="Spatafora J.W."/>
            <person name="Crous P.W."/>
            <person name="Grigoriev I.V."/>
        </authorList>
    </citation>
    <scope>NUCLEOTIDE SEQUENCE [LARGE SCALE GENOMIC DNA]</scope>
    <source>
        <strain evidence="4 5">CBS 611.86</strain>
    </source>
</reference>